<keyword evidence="2" id="KW-1185">Reference proteome</keyword>
<evidence type="ECO:0000313" key="1">
    <source>
        <dbReference type="EMBL" id="UOL49075.1"/>
    </source>
</evidence>
<name>A0A9X9H2K2_9CAUD</name>
<dbReference type="EMBL" id="OM897575">
    <property type="protein sequence ID" value="UOL49075.1"/>
    <property type="molecule type" value="Genomic_DNA"/>
</dbReference>
<reference evidence="1" key="1">
    <citation type="submission" date="2022-03" db="EMBL/GenBank/DDBJ databases">
        <authorList>
            <person name="Li D."/>
            <person name="Zhou Q."/>
            <person name="Cai R."/>
            <person name="Wang F."/>
            <person name="Qian M."/>
            <person name="Liu W."/>
            <person name="Pan L."/>
            <person name="Lin W."/>
            <person name="Tong Y."/>
            <person name="Cao L."/>
        </authorList>
    </citation>
    <scope>NUCLEOTIDE SEQUENCE</scope>
</reference>
<organism evidence="1 2">
    <name type="scientific">Leptolyngbya phage Lbo240-yong1</name>
    <dbReference type="NCBI Taxonomy" id="2928836"/>
    <lineage>
        <taxon>Viruses</taxon>
        <taxon>Duplodnaviria</taxon>
        <taxon>Heunggongvirae</taxon>
        <taxon>Uroviricota</taxon>
        <taxon>Caudoviricetes</taxon>
        <taxon>Saffermanviridae</taxon>
        <taxon>Wumpquatrovirus</taxon>
        <taxon>Wumpquatrovirus Lbo240yong1</taxon>
    </lineage>
</organism>
<evidence type="ECO:0000313" key="2">
    <source>
        <dbReference type="Proteomes" id="UP001164278"/>
    </source>
</evidence>
<protein>
    <submittedName>
        <fullName evidence="1">Tail tubular protein</fullName>
    </submittedName>
</protein>
<sequence length="1012" mass="112011">MTQQQATEIQGPFTREFSGLDISNSVGAIPVSGSPVFHNCDVSDDGAVVRRRGTALVNTYNINNASGRAWSDTIRTKLGSEYFILSNDVGLLISLMRDDEAVGMPKEVAVVSKSSIWTVPPSSMCFIPVSAPYDRLLILTPEHPIVQLSFLERTLSFTCTTNHGGGVFSFTAPISVNDTTLWRDTNASSYIVTDAAGTVYTMTQKNPDFSFRLSGSFVVGQTYTLTIRQITWQWWAESMYYEGQDMMQNTSRFNVTSIDQNVKIPDRLITDIDPVYKNSQGLGLFVFWSSRFDSNGWAGPTPSPNTADEYGFSGGGRFTPPSLVPGATLQAAPFFITFGGIYSGTPTPINQVNILRLRELRFNGGTGAKPDDLQVYNDTVEHTWNNVPFSPSNFQTWATTYTATDRVITLMSAVGDRFNNANYFAILGATNNLPANAPLHISCLSASVYLGGSRRVWYRNLPPTGGTLDGCYVRAYGIGKYVDYSKRSFHAIGTIYRDRLILVNPSTATDQLLISEIGDATVPGEFYQFMQITDMLQGVTTDPFTLNVTSEGRERITAVTGWQKRLFVFTGSNTYSIEGGEQFGESSYAVNLVSTYGAFNQNCVVVTNLTVLYMNKFGLFDLMNKPNTDSYGAFERSVKIRGLFQNLAGSSGDNLHWLRYNESSNKLYVGLAAEGDTRTTSRNLMLNFTWDSWSTLSSAAPFQMYPAVQLFKYMVWLTNVNAPLTVAMLATEMPFYIDFATIRTHIYPFTFCAGQRDVTVVSDSRGIFNLPLPVTPGILDYTITASSKAGAKTYQRNTAGAGTETLTLRNPMRDYADTLELLGGNVNASQFAMVMSNGFEPYTTYPTVTYNGVAPLQWTVTGGSGLNNRPIPPQNNNCIMGMIYPSVYASPIFDLESLGRLKRLKKLHLQMDTTVVSGLKYNLTSGFNQVSVLNTAWVAVVSNYNENIVPAVVSYQVDNSYEIRRVVELSIPLQGYGCDYQFYIASVGAEAFKLAAYEFDIQPQRDKRYVRR</sequence>
<accession>A0A9X9H2K2</accession>
<proteinExistence type="predicted"/>
<dbReference type="Proteomes" id="UP001164278">
    <property type="component" value="Segment"/>
</dbReference>